<reference evidence="2" key="1">
    <citation type="submission" date="2022-11" db="UniProtKB">
        <authorList>
            <consortium name="WormBaseParasite"/>
        </authorList>
    </citation>
    <scope>IDENTIFICATION</scope>
</reference>
<evidence type="ECO:0000313" key="2">
    <source>
        <dbReference type="WBParaSite" id="PS1159_v2.g9994.t1"/>
    </source>
</evidence>
<name>A0AC35GYC3_9BILA</name>
<protein>
    <submittedName>
        <fullName evidence="2">NR LBD domain-containing protein</fullName>
    </submittedName>
</protein>
<accession>A0AC35GYC3</accession>
<dbReference type="WBParaSite" id="PS1159_v2.g9994.t1">
    <property type="protein sequence ID" value="PS1159_v2.g9994.t1"/>
    <property type="gene ID" value="PS1159_v2.g9994"/>
</dbReference>
<organism evidence="1 2">
    <name type="scientific">Panagrolaimus sp. PS1159</name>
    <dbReference type="NCBI Taxonomy" id="55785"/>
    <lineage>
        <taxon>Eukaryota</taxon>
        <taxon>Metazoa</taxon>
        <taxon>Ecdysozoa</taxon>
        <taxon>Nematoda</taxon>
        <taxon>Chromadorea</taxon>
        <taxon>Rhabditida</taxon>
        <taxon>Tylenchina</taxon>
        <taxon>Panagrolaimomorpha</taxon>
        <taxon>Panagrolaimoidea</taxon>
        <taxon>Panagrolaimidae</taxon>
        <taxon>Panagrolaimus</taxon>
    </lineage>
</organism>
<proteinExistence type="predicted"/>
<sequence>MSCDALIFPDGSMPIKRPIIHSHQKDIFERIVEPVKRIKITKEEYVLLKAIIFCSAKSDTISDEGKKILKIEFHRYSQLLMNHVQAKYGDAPGAVRYSQILSVMEAMIYFTQKGKEFHFFLGTSSRHFRYALPLVDQINIQS</sequence>
<evidence type="ECO:0000313" key="1">
    <source>
        <dbReference type="Proteomes" id="UP000887580"/>
    </source>
</evidence>
<dbReference type="Proteomes" id="UP000887580">
    <property type="component" value="Unplaced"/>
</dbReference>